<accession>A0A1X0DVJ9</accession>
<gene>
    <name evidence="2" type="ORF">BST25_01570</name>
</gene>
<dbReference type="Pfam" id="PF18480">
    <property type="entry name" value="DUF5615"/>
    <property type="match status" value="1"/>
</dbReference>
<name>A0A1X0DVJ9_MYCHE</name>
<protein>
    <recommendedName>
        <fullName evidence="1">DUF5615 domain-containing protein</fullName>
    </recommendedName>
</protein>
<proteinExistence type="predicted"/>
<evidence type="ECO:0000259" key="1">
    <source>
        <dbReference type="Pfam" id="PF18480"/>
    </source>
</evidence>
<reference evidence="2 3" key="1">
    <citation type="submission" date="2017-02" db="EMBL/GenBank/DDBJ databases">
        <title>The new phylogeny of genus Mycobacterium.</title>
        <authorList>
            <person name="Tortoli E."/>
            <person name="Trovato A."/>
            <person name="Cirillo D.M."/>
        </authorList>
    </citation>
    <scope>NUCLEOTIDE SEQUENCE [LARGE SCALE GENOMIC DNA]</scope>
    <source>
        <strain evidence="2 3">DSM 44471</strain>
    </source>
</reference>
<dbReference type="InterPro" id="IPR041049">
    <property type="entry name" value="DUF5615"/>
</dbReference>
<evidence type="ECO:0000313" key="2">
    <source>
        <dbReference type="EMBL" id="ORA76259.1"/>
    </source>
</evidence>
<comment type="caution">
    <text evidence="2">The sequence shown here is derived from an EMBL/GenBank/DDBJ whole genome shotgun (WGS) entry which is preliminary data.</text>
</comment>
<evidence type="ECO:0000313" key="3">
    <source>
        <dbReference type="Proteomes" id="UP000192566"/>
    </source>
</evidence>
<organism evidence="2 3">
    <name type="scientific">Mycobacterium heidelbergense</name>
    <dbReference type="NCBI Taxonomy" id="53376"/>
    <lineage>
        <taxon>Bacteria</taxon>
        <taxon>Bacillati</taxon>
        <taxon>Actinomycetota</taxon>
        <taxon>Actinomycetes</taxon>
        <taxon>Mycobacteriales</taxon>
        <taxon>Mycobacteriaceae</taxon>
        <taxon>Mycobacterium</taxon>
        <taxon>Mycobacterium simiae complex</taxon>
    </lineage>
</organism>
<feature type="domain" description="DUF5615" evidence="1">
    <location>
        <begin position="2"/>
        <end position="84"/>
    </location>
</feature>
<dbReference type="Proteomes" id="UP000192566">
    <property type="component" value="Unassembled WGS sequence"/>
</dbReference>
<keyword evidence="3" id="KW-1185">Reference proteome</keyword>
<dbReference type="OrthoDB" id="334367at2"/>
<sequence length="100" mass="10853">MFPPKTCSLLADSGHDAVHVRDRGVDARPDWEVAAVAARENRALVTENVKDFAGERDIAVVCVLKTRLSAKGMAEHLAQMLDAWATANPEPYLGLHCPST</sequence>
<dbReference type="EMBL" id="MVHR01000002">
    <property type="protein sequence ID" value="ORA76259.1"/>
    <property type="molecule type" value="Genomic_DNA"/>
</dbReference>
<dbReference type="AlphaFoldDB" id="A0A1X0DVJ9"/>